<evidence type="ECO:0000313" key="6">
    <source>
        <dbReference type="EMBL" id="KAI1612711.1"/>
    </source>
</evidence>
<dbReference type="InterPro" id="IPR009081">
    <property type="entry name" value="PP-bd_ACP"/>
</dbReference>
<dbReference type="InterPro" id="IPR036736">
    <property type="entry name" value="ACP-like_sf"/>
</dbReference>
<dbReference type="Pfam" id="PF07993">
    <property type="entry name" value="NAD_binding_4"/>
    <property type="match status" value="1"/>
</dbReference>
<feature type="transmembrane region" description="Helical" evidence="4">
    <location>
        <begin position="1425"/>
        <end position="1445"/>
    </location>
</feature>
<feature type="region of interest" description="Disordered" evidence="3">
    <location>
        <begin position="1088"/>
        <end position="1150"/>
    </location>
</feature>
<dbReference type="Gene3D" id="3.40.50.12780">
    <property type="entry name" value="N-terminal domain of ligase-like"/>
    <property type="match status" value="1"/>
</dbReference>
<feature type="region of interest" description="Disordered" evidence="3">
    <location>
        <begin position="1235"/>
        <end position="1280"/>
    </location>
</feature>
<dbReference type="InterPro" id="IPR006162">
    <property type="entry name" value="Ppantetheine_attach_site"/>
</dbReference>
<keyword evidence="4" id="KW-0812">Transmembrane</keyword>
<evidence type="ECO:0000313" key="7">
    <source>
        <dbReference type="Proteomes" id="UP001203852"/>
    </source>
</evidence>
<organism evidence="6 7">
    <name type="scientific">Exophiala viscosa</name>
    <dbReference type="NCBI Taxonomy" id="2486360"/>
    <lineage>
        <taxon>Eukaryota</taxon>
        <taxon>Fungi</taxon>
        <taxon>Dikarya</taxon>
        <taxon>Ascomycota</taxon>
        <taxon>Pezizomycotina</taxon>
        <taxon>Eurotiomycetes</taxon>
        <taxon>Chaetothyriomycetidae</taxon>
        <taxon>Chaetothyriales</taxon>
        <taxon>Herpotrichiellaceae</taxon>
        <taxon>Exophiala</taxon>
    </lineage>
</organism>
<evidence type="ECO:0000256" key="3">
    <source>
        <dbReference type="SAM" id="MobiDB-lite"/>
    </source>
</evidence>
<evidence type="ECO:0000256" key="4">
    <source>
        <dbReference type="SAM" id="Phobius"/>
    </source>
</evidence>
<dbReference type="InterPro" id="IPR036291">
    <property type="entry name" value="NAD(P)-bd_dom_sf"/>
</dbReference>
<dbReference type="Pfam" id="PF00550">
    <property type="entry name" value="PP-binding"/>
    <property type="match status" value="1"/>
</dbReference>
<feature type="transmembrane region" description="Helical" evidence="4">
    <location>
        <begin position="1460"/>
        <end position="1481"/>
    </location>
</feature>
<evidence type="ECO:0000256" key="1">
    <source>
        <dbReference type="ARBA" id="ARBA00022450"/>
    </source>
</evidence>
<dbReference type="PROSITE" id="PS50075">
    <property type="entry name" value="CARRIER"/>
    <property type="match status" value="1"/>
</dbReference>
<name>A0AAN6ICS7_9EURO</name>
<feature type="compositionally biased region" description="Basic and acidic residues" evidence="3">
    <location>
        <begin position="1251"/>
        <end position="1274"/>
    </location>
</feature>
<comment type="caution">
    <text evidence="6">The sequence shown here is derived from an EMBL/GenBank/DDBJ whole genome shotgun (WGS) entry which is preliminary data.</text>
</comment>
<dbReference type="PANTHER" id="PTHR43439">
    <property type="entry name" value="PHENYLACETATE-COENZYME A LIGASE"/>
    <property type="match status" value="1"/>
</dbReference>
<dbReference type="InterPro" id="IPR020845">
    <property type="entry name" value="AMP-binding_CS"/>
</dbReference>
<evidence type="ECO:0000259" key="5">
    <source>
        <dbReference type="PROSITE" id="PS50075"/>
    </source>
</evidence>
<dbReference type="PROSITE" id="PS00012">
    <property type="entry name" value="PHOSPHOPANTETHEINE"/>
    <property type="match status" value="1"/>
</dbReference>
<accession>A0AAN6ICS7</accession>
<keyword evidence="2" id="KW-0597">Phosphoprotein</keyword>
<dbReference type="SUPFAM" id="SSF51735">
    <property type="entry name" value="NAD(P)-binding Rossmann-fold domains"/>
    <property type="match status" value="1"/>
</dbReference>
<evidence type="ECO:0000256" key="2">
    <source>
        <dbReference type="ARBA" id="ARBA00022553"/>
    </source>
</evidence>
<dbReference type="Pfam" id="PF23562">
    <property type="entry name" value="AMP-binding_C_3"/>
    <property type="match status" value="1"/>
</dbReference>
<dbReference type="Gene3D" id="3.40.50.720">
    <property type="entry name" value="NAD(P)-binding Rossmann-like Domain"/>
    <property type="match status" value="1"/>
</dbReference>
<feature type="compositionally biased region" description="Polar residues" evidence="3">
    <location>
        <begin position="1113"/>
        <end position="1122"/>
    </location>
</feature>
<keyword evidence="4" id="KW-1133">Transmembrane helix</keyword>
<proteinExistence type="predicted"/>
<dbReference type="InterPro" id="IPR042099">
    <property type="entry name" value="ANL_N_sf"/>
</dbReference>
<dbReference type="Pfam" id="PF00501">
    <property type="entry name" value="AMP-binding"/>
    <property type="match status" value="1"/>
</dbReference>
<gene>
    <name evidence="6" type="ORF">EDD36DRAFT_418873</name>
</gene>
<sequence>MVGQSDIIDCRFPSSSIDGVMATITVTAPKAAVSLPPPSRYQTIDHLLRQYASDGGETPMFGYPAKGASDYEIHTVRMIDQYVDAACWWYQAQGLLPIDPAQEKAPAIALLTQSSLDAIISFLALGRMGWAVLFLSTRLPAPALVSLMRLTDCTTIVASAVFDAVIQQKHVELQFDLLPLIKQVDYRLTLNVQQFVREVDPKKESEKVAWIIHSSGSTGFPKPIFVTNIGALSNFRTGLSLRVFTISPLFHSHALFAFGRALYHRQIMFFGNHQLPVTRPNLVAALRVAKPELVWAVPYVLEILAERDDGIAELAKAKTIIYGGSACPDSLGDKLVSKGVKLVGSYGATEMGFVMNSARPAGDDEWNYMRLNKPVADHIWMDEISPGLFECIVLDGLPTKVATNTDNPPGAFRTRDLFTRHPDPAKSNHWKHVSRLDDRLTLVNGEKVLPIPIEGHIRQSVLVREVAVFGFQRALPGAIVFRSEAAVNLSDEEFLDQIWPQIEEANGRAETFSRISRDLVIVRPFDESYPRTDKGTFIRAQLYEQYQSHMQQAYERFEAGVSTSTNERHLLNLDVPALEEFLMAKFRDDLGVTLDSVDSDIFSAGVDSLQTTRILHMIKKELDLGGNEAKLSQNVVFERGTCRSLAQHLYRLRLDIGDCEDDSDWREIQEMQDLIRSYSNFTTHDPTDRPKVSSKTVLLTGTTGGLGSCLLANLLRRQDISRVYCLVRASDAASAQTRVLRALEDRGLQRELPDNHQNKVCFCGRPEPAFACAWAVNFNLPLHAFDQQHIRGVYNLLEHVALRTTHSKPAKFFFCSSVAAVSGTPKDETIAEARVSDLSHAQPIGTGCVARVLRIGQLAGDTRQAVWNDTEAIALMIRSALPSSASCLPSLDESPSWLPIDRAAEAIEQLAFRNDDAVDAELVYHIVNPCTFSFAKDLVPMLQAHPSMPSFEVDDVAIWLDRLRASDEDVERDPSRKLMGFWERKYVKASTPDEPAPGNAEDIGEKGPRFETTKTIKDSTVLGEVRDPVGDGLMYRTVDVWTKKWKIDLEIIVHQASSPKDILEQRRHPSLQYDLHHPKGLQSNMDKVMSRHSCTDSTSNEPTRVPTGASGCTAKNTSSRSNHPIPDLSDETLTSRSSKPIHLEPPPVVVRPPKVKTDSFSHHALTWFAWNRNEHKDISHCARSTRRIYTLEKTLRLFGVTLSQNIAFKTNETGVDIARVNVRLGWQGTERTWTEDKLPQARKRMQTYTQRPDDPKSTERDNNDAGSRPEDIERQTAPTDLTQVPTIAHPWLHDYHYIVVGFMGDGSVPRETLRRVMDTEGLFQAIRKAHRTLRNPLRRALSLKEVSGFGIYECDPAKGYHREVELDHETGRALSELWRSYKGNKLDYEGRWLMWIHEHFNADSNNPEMGGLTLEFKLRWSVVKVVFWGTVPIVLSLVIGFWYMYSDHGDVDDVAVAEAAWVIATYIVTSSALLLALLAVITQLGNI</sequence>
<dbReference type="InterPro" id="IPR051414">
    <property type="entry name" value="Adenylate-forming_Reductase"/>
</dbReference>
<keyword evidence="1" id="KW-0596">Phosphopantetheine</keyword>
<keyword evidence="4" id="KW-0472">Membrane</keyword>
<dbReference type="Gene3D" id="1.10.1200.10">
    <property type="entry name" value="ACP-like"/>
    <property type="match status" value="1"/>
</dbReference>
<dbReference type="PROSITE" id="PS00455">
    <property type="entry name" value="AMP_BINDING"/>
    <property type="match status" value="1"/>
</dbReference>
<dbReference type="Proteomes" id="UP001203852">
    <property type="component" value="Unassembled WGS sequence"/>
</dbReference>
<keyword evidence="7" id="KW-1185">Reference proteome</keyword>
<dbReference type="InterPro" id="IPR013120">
    <property type="entry name" value="FAR_NAD-bd"/>
</dbReference>
<dbReference type="EMBL" id="MU404354">
    <property type="protein sequence ID" value="KAI1612711.1"/>
    <property type="molecule type" value="Genomic_DNA"/>
</dbReference>
<feature type="domain" description="Carrier" evidence="5">
    <location>
        <begin position="573"/>
        <end position="653"/>
    </location>
</feature>
<protein>
    <recommendedName>
        <fullName evidence="5">Carrier domain-containing protein</fullName>
    </recommendedName>
</protein>
<dbReference type="PANTHER" id="PTHR43439:SF2">
    <property type="entry name" value="ENZYME, PUTATIVE (JCVI)-RELATED"/>
    <property type="match status" value="1"/>
</dbReference>
<dbReference type="SUPFAM" id="SSF56801">
    <property type="entry name" value="Acetyl-CoA synthetase-like"/>
    <property type="match status" value="1"/>
</dbReference>
<dbReference type="SUPFAM" id="SSF47336">
    <property type="entry name" value="ACP-like"/>
    <property type="match status" value="1"/>
</dbReference>
<dbReference type="InterPro" id="IPR000873">
    <property type="entry name" value="AMP-dep_synth/lig_dom"/>
</dbReference>
<reference evidence="6" key="1">
    <citation type="journal article" date="2022" name="bioRxiv">
        <title>Deciphering the potential niche of two novel black yeast fungi from a biological soil crust based on their genomes, phenotypes, and melanin regulation.</title>
        <authorList>
            <consortium name="DOE Joint Genome Institute"/>
            <person name="Carr E.C."/>
            <person name="Barton Q."/>
            <person name="Grambo S."/>
            <person name="Sullivan M."/>
            <person name="Renfro C.M."/>
            <person name="Kuo A."/>
            <person name="Pangilinan J."/>
            <person name="Lipzen A."/>
            <person name="Keymanesh K."/>
            <person name="Savage E."/>
            <person name="Barry K."/>
            <person name="Grigoriev I.V."/>
            <person name="Riekhof W.R."/>
            <person name="Harris S.S."/>
        </authorList>
    </citation>
    <scope>NUCLEOTIDE SEQUENCE</scope>
    <source>
        <strain evidence="6">JF 03-4F</strain>
    </source>
</reference>